<dbReference type="GO" id="GO:0000139">
    <property type="term" value="C:Golgi membrane"/>
    <property type="evidence" value="ECO:0007669"/>
    <property type="project" value="InterPro"/>
</dbReference>
<dbReference type="EMBL" id="HBHK01007415">
    <property type="protein sequence ID" value="CAD9674004.1"/>
    <property type="molecule type" value="Transcribed_RNA"/>
</dbReference>
<keyword evidence="4 5" id="KW-0472">Membrane</keyword>
<keyword evidence="3 5" id="KW-1133">Transmembrane helix</keyword>
<comment type="subcellular location">
    <subcellularLocation>
        <location evidence="1">Membrane</location>
        <topology evidence="1">Multi-pass membrane protein</topology>
    </subcellularLocation>
</comment>
<dbReference type="PANTHER" id="PTHR13146">
    <property type="match status" value="1"/>
</dbReference>
<evidence type="ECO:0000256" key="4">
    <source>
        <dbReference type="ARBA" id="ARBA00023136"/>
    </source>
</evidence>
<dbReference type="AlphaFoldDB" id="A0A7S2W9N6"/>
<feature type="transmembrane region" description="Helical" evidence="5">
    <location>
        <begin position="281"/>
        <end position="306"/>
    </location>
</feature>
<evidence type="ECO:0000313" key="6">
    <source>
        <dbReference type="EMBL" id="CAD9674004.1"/>
    </source>
</evidence>
<sequence length="416" mass="46030">MVKNCVDASVFIVGLVFGTASSILSKVLFDMMVDDKKFEKPLFQTLMMFVGMSLALPIHFMFNKSKKETQVSVDGESTAEYEMLHEGDADQGKLSWSTIKLLLIPSFFDLVATALANCGLVMIDVSIYQLMKCSVIVFVAIFKRTILRVHLKRYMWLGVVLNMIAVTLVAATSFFPSDDGADAKAEVQKTGSPLLGIFLVVLSCLVQSGQYVFEEKVMGDADLSIPPLVVVGMEGVWGLLLSVIFVLPIAAMLPGNDCVDGKCSYENTWDTLHMLSKSMGILGMTITYVFVITGYNAAAIFVTFLLDSVWHAILDNFRPISVWGTQLALYFITNKKFGEKWVTASWLQLGGLVLLLVGTAVYNATIEVPCCDYVITEEDIDDTDEFNMSVSPFVMATSTESRVRRRRSSLIQSREV</sequence>
<feature type="transmembrane region" description="Helical" evidence="5">
    <location>
        <begin position="9"/>
        <end position="29"/>
    </location>
</feature>
<reference evidence="6" key="1">
    <citation type="submission" date="2021-01" db="EMBL/GenBank/DDBJ databases">
        <authorList>
            <person name="Corre E."/>
            <person name="Pelletier E."/>
            <person name="Niang G."/>
            <person name="Scheremetjew M."/>
            <person name="Finn R."/>
            <person name="Kale V."/>
            <person name="Holt S."/>
            <person name="Cochrane G."/>
            <person name="Meng A."/>
            <person name="Brown T."/>
            <person name="Cohen L."/>
        </authorList>
    </citation>
    <scope>NUCLEOTIDE SEQUENCE</scope>
    <source>
        <strain evidence="6">NY070348D</strain>
    </source>
</reference>
<dbReference type="InterPro" id="IPR007271">
    <property type="entry name" value="Nuc_sug_transpt"/>
</dbReference>
<dbReference type="GO" id="GO:0015165">
    <property type="term" value="F:pyrimidine nucleotide-sugar transmembrane transporter activity"/>
    <property type="evidence" value="ECO:0007669"/>
    <property type="project" value="InterPro"/>
</dbReference>
<evidence type="ECO:0000256" key="3">
    <source>
        <dbReference type="ARBA" id="ARBA00022989"/>
    </source>
</evidence>
<gene>
    <name evidence="6" type="ORF">QSP1433_LOCUS4537</name>
</gene>
<evidence type="ECO:0000256" key="1">
    <source>
        <dbReference type="ARBA" id="ARBA00004141"/>
    </source>
</evidence>
<feature type="transmembrane region" description="Helical" evidence="5">
    <location>
        <begin position="154"/>
        <end position="175"/>
    </location>
</feature>
<dbReference type="Pfam" id="PF04142">
    <property type="entry name" value="Nuc_sug_transp"/>
    <property type="match status" value="1"/>
</dbReference>
<feature type="transmembrane region" description="Helical" evidence="5">
    <location>
        <begin position="41"/>
        <end position="62"/>
    </location>
</feature>
<evidence type="ECO:0000256" key="5">
    <source>
        <dbReference type="SAM" id="Phobius"/>
    </source>
</evidence>
<feature type="transmembrane region" description="Helical" evidence="5">
    <location>
        <begin position="225"/>
        <end position="247"/>
    </location>
</feature>
<name>A0A7S2W9N6_9STRA</name>
<protein>
    <recommendedName>
        <fullName evidence="7">EamA domain-containing protein</fullName>
    </recommendedName>
</protein>
<feature type="transmembrane region" description="Helical" evidence="5">
    <location>
        <begin position="195"/>
        <end position="213"/>
    </location>
</feature>
<dbReference type="InterPro" id="IPR037185">
    <property type="entry name" value="EmrE-like"/>
</dbReference>
<dbReference type="SUPFAM" id="SSF103481">
    <property type="entry name" value="Multidrug resistance efflux transporter EmrE"/>
    <property type="match status" value="1"/>
</dbReference>
<accession>A0A7S2W9N6</accession>
<feature type="transmembrane region" description="Helical" evidence="5">
    <location>
        <begin position="129"/>
        <end position="147"/>
    </location>
</feature>
<feature type="transmembrane region" description="Helical" evidence="5">
    <location>
        <begin position="341"/>
        <end position="362"/>
    </location>
</feature>
<evidence type="ECO:0000256" key="2">
    <source>
        <dbReference type="ARBA" id="ARBA00022692"/>
    </source>
</evidence>
<keyword evidence="2 5" id="KW-0812">Transmembrane</keyword>
<evidence type="ECO:0008006" key="7">
    <source>
        <dbReference type="Google" id="ProtNLM"/>
    </source>
</evidence>
<organism evidence="6">
    <name type="scientific">Mucochytrium quahogii</name>
    <dbReference type="NCBI Taxonomy" id="96639"/>
    <lineage>
        <taxon>Eukaryota</taxon>
        <taxon>Sar</taxon>
        <taxon>Stramenopiles</taxon>
        <taxon>Bigyra</taxon>
        <taxon>Labyrinthulomycetes</taxon>
        <taxon>Thraustochytrida</taxon>
        <taxon>Thraustochytriidae</taxon>
        <taxon>Mucochytrium</taxon>
    </lineage>
</organism>
<dbReference type="PANTHER" id="PTHR13146:SF3">
    <property type="entry name" value="EAMA DOMAIN-CONTAINING PROTEIN"/>
    <property type="match status" value="1"/>
</dbReference>
<proteinExistence type="predicted"/>